<dbReference type="InterPro" id="IPR003165">
    <property type="entry name" value="Piwi"/>
</dbReference>
<dbReference type="SUPFAM" id="SSF53098">
    <property type="entry name" value="Ribonuclease H-like"/>
    <property type="match status" value="1"/>
</dbReference>
<dbReference type="InterPro" id="IPR032474">
    <property type="entry name" value="Argonaute_N"/>
</dbReference>
<dbReference type="InterPro" id="IPR036397">
    <property type="entry name" value="RNaseH_sf"/>
</dbReference>
<dbReference type="SMART" id="SM01163">
    <property type="entry name" value="DUF1785"/>
    <property type="match status" value="1"/>
</dbReference>
<dbReference type="InterPro" id="IPR032473">
    <property type="entry name" value="Argonaute_Mid_dom"/>
</dbReference>
<name>A0A9W4SK81_9GLOM</name>
<proteinExistence type="inferred from homology"/>
<sequence>MSNIISNVVKRPVFGHIGRHIKVKTNFFEITTLTDSNIHYYEVLITPHVQSSILKRRIFSQFETLHAGDIKLVFDGAKNMFTTRPLPFGEKATYTICLTELPNTLRPRTFEIIIRKVNVINMKEIHKFLNGRCKSSSNILTGIMALNVLIRQKPFLTCKAIGRLFYTNQISQACFSGLEIWQGYRQTIRPKPGSMMINIDVSAAHFYESGDLVLMVAKILDRKLDDLRRGITDRDRLILEKALKGLKIHVTQRGDGSERTYKIIKLTNTSASNTRFDFDGSSIDIASYFQNTFNMSLQFPSLPCVVTRIDVSLPMEVCKLVEGQHIRSLNYRQAADMTKFTIQRPSVRANKIIQGLEILDYRENEYMRQFGLNVSEEMAVVPARVLPAPTLRYHPSSRDSAFVPRNGSWNLINKKVTTGVTLGSWSCVAFGNLEIQAIQHFIKELIDTCQNIGIVFPNKNPPIMRGNPLGNIEQTLKQAWIKAGNVARSPPQLILCILPNSGAPLYAEIKRVCDTVIGVATQCAQVKHVHRAKKQYCANLCLKMNVKLGGMNSFIEPNQMKFVSERPTIIMGAHRTPGGDETCPSIAALCASMDAKAYRYAATTRVQTGKPVIISDLVDMVKELLKTFYQTCGRSPERILFYRHGVSDGQFHQMFFEVKAIRDACSSLNVNYRPTITYVVVQKGHHTRFFPMAKRHSDRAGNCLVGTVVESTITPFEFDFYLQSHAATQGTSLPTHYYVLHDENKFDPDSLQTLSYNLCYSNVRCTRAISIVPPVYYAHLVCSRARFHSRGENWNDRDSECLGFATDVKVKPDLQKVMYFM</sequence>
<dbReference type="CDD" id="cd02846">
    <property type="entry name" value="PAZ_argonaute_like"/>
    <property type="match status" value="1"/>
</dbReference>
<evidence type="ECO:0000313" key="4">
    <source>
        <dbReference type="EMBL" id="CAI2171332.1"/>
    </source>
</evidence>
<organism evidence="4 5">
    <name type="scientific">Funneliformis geosporum</name>
    <dbReference type="NCBI Taxonomy" id="1117311"/>
    <lineage>
        <taxon>Eukaryota</taxon>
        <taxon>Fungi</taxon>
        <taxon>Fungi incertae sedis</taxon>
        <taxon>Mucoromycota</taxon>
        <taxon>Glomeromycotina</taxon>
        <taxon>Glomeromycetes</taxon>
        <taxon>Glomerales</taxon>
        <taxon>Glomeraceae</taxon>
        <taxon>Funneliformis</taxon>
    </lineage>
</organism>
<dbReference type="SMART" id="SM00950">
    <property type="entry name" value="Piwi"/>
    <property type="match status" value="1"/>
</dbReference>
<dbReference type="InterPro" id="IPR003100">
    <property type="entry name" value="PAZ_dom"/>
</dbReference>
<comment type="similarity">
    <text evidence="1">Belongs to the argonaute family.</text>
</comment>
<dbReference type="SMART" id="SM00949">
    <property type="entry name" value="PAZ"/>
    <property type="match status" value="1"/>
</dbReference>
<keyword evidence="5" id="KW-1185">Reference proteome</keyword>
<dbReference type="InterPro" id="IPR014811">
    <property type="entry name" value="ArgoL1"/>
</dbReference>
<comment type="caution">
    <text evidence="4">The sequence shown here is derived from an EMBL/GenBank/DDBJ whole genome shotgun (WGS) entry which is preliminary data.</text>
</comment>
<dbReference type="InterPro" id="IPR012337">
    <property type="entry name" value="RNaseH-like_sf"/>
</dbReference>
<feature type="domain" description="PAZ" evidence="2">
    <location>
        <begin position="211"/>
        <end position="322"/>
    </location>
</feature>
<dbReference type="SUPFAM" id="SSF101690">
    <property type="entry name" value="PAZ domain"/>
    <property type="match status" value="1"/>
</dbReference>
<dbReference type="CDD" id="cd04657">
    <property type="entry name" value="Piwi_ago-like"/>
    <property type="match status" value="1"/>
</dbReference>
<dbReference type="AlphaFoldDB" id="A0A9W4SK81"/>
<dbReference type="PANTHER" id="PTHR22891">
    <property type="entry name" value="EUKARYOTIC TRANSLATION INITIATION FACTOR 2C"/>
    <property type="match status" value="1"/>
</dbReference>
<dbReference type="PROSITE" id="PS50821">
    <property type="entry name" value="PAZ"/>
    <property type="match status" value="1"/>
</dbReference>
<protein>
    <submittedName>
        <fullName evidence="4">1166_t:CDS:1</fullName>
    </submittedName>
</protein>
<dbReference type="OrthoDB" id="10252740at2759"/>
<dbReference type="InterPro" id="IPR045246">
    <property type="entry name" value="Piwi_ago-like"/>
</dbReference>
<dbReference type="InterPro" id="IPR036085">
    <property type="entry name" value="PAZ_dom_sf"/>
</dbReference>
<dbReference type="Pfam" id="PF16488">
    <property type="entry name" value="ArgoL2"/>
    <property type="match status" value="1"/>
</dbReference>
<dbReference type="InterPro" id="IPR032472">
    <property type="entry name" value="ArgoL2"/>
</dbReference>
<dbReference type="Gene3D" id="2.170.260.10">
    <property type="entry name" value="paz domain"/>
    <property type="match status" value="1"/>
</dbReference>
<dbReference type="Pfam" id="PF16486">
    <property type="entry name" value="ArgoN"/>
    <property type="match status" value="1"/>
</dbReference>
<dbReference type="PROSITE" id="PS50822">
    <property type="entry name" value="PIWI"/>
    <property type="match status" value="1"/>
</dbReference>
<evidence type="ECO:0000313" key="5">
    <source>
        <dbReference type="Proteomes" id="UP001153678"/>
    </source>
</evidence>
<gene>
    <name evidence="4" type="ORF">FWILDA_LOCUS5027</name>
</gene>
<dbReference type="Pfam" id="PF02171">
    <property type="entry name" value="Piwi"/>
    <property type="match status" value="1"/>
</dbReference>
<dbReference type="Pfam" id="PF08699">
    <property type="entry name" value="ArgoL1"/>
    <property type="match status" value="1"/>
</dbReference>
<feature type="domain" description="Piwi" evidence="3">
    <location>
        <begin position="493"/>
        <end position="790"/>
    </location>
</feature>
<dbReference type="Proteomes" id="UP001153678">
    <property type="component" value="Unassembled WGS sequence"/>
</dbReference>
<reference evidence="4" key="1">
    <citation type="submission" date="2022-08" db="EMBL/GenBank/DDBJ databases">
        <authorList>
            <person name="Kallberg Y."/>
            <person name="Tangrot J."/>
            <person name="Rosling A."/>
        </authorList>
    </citation>
    <scope>NUCLEOTIDE SEQUENCE</scope>
    <source>
        <strain evidence="4">Wild A</strain>
    </source>
</reference>
<dbReference type="GO" id="GO:0003723">
    <property type="term" value="F:RNA binding"/>
    <property type="evidence" value="ECO:0007669"/>
    <property type="project" value="InterPro"/>
</dbReference>
<evidence type="ECO:0000259" key="3">
    <source>
        <dbReference type="PROSITE" id="PS50822"/>
    </source>
</evidence>
<dbReference type="EMBL" id="CAMKVN010000810">
    <property type="protein sequence ID" value="CAI2171332.1"/>
    <property type="molecule type" value="Genomic_DNA"/>
</dbReference>
<evidence type="ECO:0000256" key="1">
    <source>
        <dbReference type="RuleBase" id="RU361178"/>
    </source>
</evidence>
<dbReference type="Gene3D" id="3.40.50.2300">
    <property type="match status" value="1"/>
</dbReference>
<accession>A0A9W4SK81</accession>
<dbReference type="Pfam" id="PF16487">
    <property type="entry name" value="ArgoMid"/>
    <property type="match status" value="1"/>
</dbReference>
<dbReference type="Gene3D" id="3.30.420.10">
    <property type="entry name" value="Ribonuclease H-like superfamily/Ribonuclease H"/>
    <property type="match status" value="1"/>
</dbReference>
<evidence type="ECO:0000259" key="2">
    <source>
        <dbReference type="PROSITE" id="PS50821"/>
    </source>
</evidence>
<dbReference type="Pfam" id="PF02170">
    <property type="entry name" value="PAZ"/>
    <property type="match status" value="1"/>
</dbReference>